<accession>A0A5D3BTT0</accession>
<comment type="caution">
    <text evidence="2">The sequence shown here is derived from an EMBL/GenBank/DDBJ whole genome shotgun (WGS) entry which is preliminary data.</text>
</comment>
<dbReference type="AlphaFoldDB" id="A0A5D3BTT0"/>
<evidence type="ECO:0000313" key="2">
    <source>
        <dbReference type="EMBL" id="TYK02530.1"/>
    </source>
</evidence>
<evidence type="ECO:0000259" key="1">
    <source>
        <dbReference type="Pfam" id="PF22936"/>
    </source>
</evidence>
<evidence type="ECO:0000313" key="3">
    <source>
        <dbReference type="Proteomes" id="UP000321947"/>
    </source>
</evidence>
<protein>
    <submittedName>
        <fullName evidence="2">Retrovirus-related Pol polyprotein from transposon TNT 1-94</fullName>
    </submittedName>
</protein>
<feature type="domain" description="Retrovirus-related Pol polyprotein from transposon TNT 1-94-like beta-barrel" evidence="1">
    <location>
        <begin position="92"/>
        <end position="152"/>
    </location>
</feature>
<name>A0A5D3BTT0_CUCMM</name>
<reference evidence="2 3" key="1">
    <citation type="submission" date="2019-08" db="EMBL/GenBank/DDBJ databases">
        <title>Draft genome sequences of two oriental melons (Cucumis melo L. var makuwa).</title>
        <authorList>
            <person name="Kwon S.-Y."/>
        </authorList>
    </citation>
    <scope>NUCLEOTIDE SEQUENCE [LARGE SCALE GENOMIC DNA]</scope>
    <source>
        <strain evidence="3">cv. Chang Bougi</strain>
        <tissue evidence="2">Leaf</tissue>
    </source>
</reference>
<dbReference type="Pfam" id="PF22936">
    <property type="entry name" value="Pol_BBD"/>
    <property type="match status" value="1"/>
</dbReference>
<gene>
    <name evidence="2" type="ORF">E5676_scaffold201G00090</name>
</gene>
<organism evidence="2 3">
    <name type="scientific">Cucumis melo var. makuwa</name>
    <name type="common">Oriental melon</name>
    <dbReference type="NCBI Taxonomy" id="1194695"/>
    <lineage>
        <taxon>Eukaryota</taxon>
        <taxon>Viridiplantae</taxon>
        <taxon>Streptophyta</taxon>
        <taxon>Embryophyta</taxon>
        <taxon>Tracheophyta</taxon>
        <taxon>Spermatophyta</taxon>
        <taxon>Magnoliopsida</taxon>
        <taxon>eudicotyledons</taxon>
        <taxon>Gunneridae</taxon>
        <taxon>Pentapetalae</taxon>
        <taxon>rosids</taxon>
        <taxon>fabids</taxon>
        <taxon>Cucurbitales</taxon>
        <taxon>Cucurbitaceae</taxon>
        <taxon>Benincaseae</taxon>
        <taxon>Cucumis</taxon>
    </lineage>
</organism>
<proteinExistence type="predicted"/>
<sequence length="324" mass="36551">MFVVGVVTCVRRVRQRGAAFIRRPAAFTWVFDKWVSGEETSFRWVLSLGIRGDIRHLVLSVPWCLIDGKVVYDGYDSVEALMVSHRDIQNAWIMDFGCTYHITPNRDFLINFQKSDGGKVLLGDNGTYEVKGSDSVLIATHDGMSRMLTNVRGTLRNGLYVLEGTVVSEATEQSEFDGVQFQQESSLIDEGVYNDIITSDSKKQRKDAMEAELFILRKNHTWSLVTKPLIQKLIQQKWFKQGGDNKPRYKVRLVAKVLPAHSDGALRQVGFNGVFSVSSRRASTALGFRRAWVPLYGSSVVGYLACSRYFTRGSLERRRVSGGF</sequence>
<dbReference type="InterPro" id="IPR054722">
    <property type="entry name" value="PolX-like_BBD"/>
</dbReference>
<dbReference type="EMBL" id="SSTD01015562">
    <property type="protein sequence ID" value="TYK02530.1"/>
    <property type="molecule type" value="Genomic_DNA"/>
</dbReference>
<dbReference type="Proteomes" id="UP000321947">
    <property type="component" value="Unassembled WGS sequence"/>
</dbReference>